<evidence type="ECO:0000313" key="2">
    <source>
        <dbReference type="Proteomes" id="UP000831768"/>
    </source>
</evidence>
<sequence length="354" mass="38793">MLGETPPVRGDRDGPVPIGIKIGSTRTVIARPDESGIETHATLTCLAQYEDVLSGTTQVIYGEKAAYEYPERVEFMLRTGLPEDDDRAAATATFFEQIVDENDLPTNSVAVYAIPAINNETGLRNLTDVIERTAIGGRLIRGYPESLCGSIPAFGSELTAIGRVFISINMGSTNIGACAYRHGKQLSRFTTGSIAGNEVDRWIATNVEEETQGRVHIDGTTAREYKEEHGDFNDFRPFTDVIQQPGGGTHEFTIERSVMDALDRYVDDAVDAIANEFLPQLATDHTKVYKHVLNEPIALTGGMAAVPGLPETFERRLGEELQHKVNVIAPEDPETAAARGAFSLADQFIEKEWY</sequence>
<dbReference type="InterPro" id="IPR043129">
    <property type="entry name" value="ATPase_NBD"/>
</dbReference>
<name>A0A8U0A2C9_9EURY</name>
<keyword evidence="2" id="KW-1185">Reference proteome</keyword>
<dbReference type="RefSeq" id="WP_247993882.1">
    <property type="nucleotide sequence ID" value="NZ_CP096019.1"/>
</dbReference>
<proteinExistence type="predicted"/>
<dbReference type="GeneID" id="71926762"/>
<dbReference type="InterPro" id="IPR057331">
    <property type="entry name" value="Salactin"/>
</dbReference>
<gene>
    <name evidence="1" type="ORF">MW046_01905</name>
</gene>
<evidence type="ECO:0000313" key="1">
    <source>
        <dbReference type="EMBL" id="UPM43214.1"/>
    </source>
</evidence>
<dbReference type="KEGG" id="haad:MW046_01905"/>
<protein>
    <submittedName>
        <fullName evidence="1">Rod shape-determining protein</fullName>
    </submittedName>
</protein>
<dbReference type="Gene3D" id="3.30.420.40">
    <property type="match status" value="1"/>
</dbReference>
<dbReference type="EMBL" id="CP096019">
    <property type="protein sequence ID" value="UPM43214.1"/>
    <property type="molecule type" value="Genomic_DNA"/>
</dbReference>
<dbReference type="SUPFAM" id="SSF53067">
    <property type="entry name" value="Actin-like ATPase domain"/>
    <property type="match status" value="1"/>
</dbReference>
<dbReference type="PANTHER" id="PTHR42749:SF1">
    <property type="entry name" value="CELL SHAPE-DETERMINING PROTEIN MREB"/>
    <property type="match status" value="1"/>
</dbReference>
<dbReference type="Pfam" id="PF25229">
    <property type="entry name" value="Salactin"/>
    <property type="match status" value="1"/>
</dbReference>
<reference evidence="1" key="1">
    <citation type="submission" date="2022-04" db="EMBL/GenBank/DDBJ databases">
        <title>Halocatena sp. nov., isolated from a salt lake.</title>
        <authorList>
            <person name="Cui H.-L."/>
        </authorList>
    </citation>
    <scope>NUCLEOTIDE SEQUENCE</scope>
    <source>
        <strain evidence="1">AD-1</strain>
    </source>
</reference>
<dbReference type="AlphaFoldDB" id="A0A8U0A2C9"/>
<dbReference type="Proteomes" id="UP000831768">
    <property type="component" value="Chromosome"/>
</dbReference>
<organism evidence="1 2">
    <name type="scientific">Halocatena salina</name>
    <dbReference type="NCBI Taxonomy" id="2934340"/>
    <lineage>
        <taxon>Archaea</taxon>
        <taxon>Methanobacteriati</taxon>
        <taxon>Methanobacteriota</taxon>
        <taxon>Stenosarchaea group</taxon>
        <taxon>Halobacteria</taxon>
        <taxon>Halobacteriales</taxon>
        <taxon>Natronomonadaceae</taxon>
        <taxon>Halocatena</taxon>
    </lineage>
</organism>
<accession>A0A8U0A2C9</accession>
<dbReference type="PANTHER" id="PTHR42749">
    <property type="entry name" value="CELL SHAPE-DETERMINING PROTEIN MREB"/>
    <property type="match status" value="1"/>
</dbReference>